<feature type="non-terminal residue" evidence="1">
    <location>
        <position position="1"/>
    </location>
</feature>
<comment type="caution">
    <text evidence="1">The sequence shown here is derived from an EMBL/GenBank/DDBJ whole genome shotgun (WGS) entry which is preliminary data.</text>
</comment>
<sequence length="72" mass="8272">ELYYEEDTEGAFGMFSIISLDCHRTLLVQNPNFIGGLDIDPAAGFSLYCRIWFALVKVSPKQILDLLRQQQY</sequence>
<accession>X1BVM8</accession>
<dbReference type="EMBL" id="BART01025350">
    <property type="protein sequence ID" value="GAG99819.1"/>
    <property type="molecule type" value="Genomic_DNA"/>
</dbReference>
<gene>
    <name evidence="1" type="ORF">S01H4_45523</name>
</gene>
<dbReference type="AlphaFoldDB" id="X1BVM8"/>
<protein>
    <submittedName>
        <fullName evidence="1">Uncharacterized protein</fullName>
    </submittedName>
</protein>
<evidence type="ECO:0000313" key="1">
    <source>
        <dbReference type="EMBL" id="GAG99819.1"/>
    </source>
</evidence>
<organism evidence="1">
    <name type="scientific">marine sediment metagenome</name>
    <dbReference type="NCBI Taxonomy" id="412755"/>
    <lineage>
        <taxon>unclassified sequences</taxon>
        <taxon>metagenomes</taxon>
        <taxon>ecological metagenomes</taxon>
    </lineage>
</organism>
<name>X1BVM8_9ZZZZ</name>
<proteinExistence type="predicted"/>
<reference evidence="1" key="1">
    <citation type="journal article" date="2014" name="Front. Microbiol.">
        <title>High frequency of phylogenetically diverse reductive dehalogenase-homologous genes in deep subseafloor sedimentary metagenomes.</title>
        <authorList>
            <person name="Kawai M."/>
            <person name="Futagami T."/>
            <person name="Toyoda A."/>
            <person name="Takaki Y."/>
            <person name="Nishi S."/>
            <person name="Hori S."/>
            <person name="Arai W."/>
            <person name="Tsubouchi T."/>
            <person name="Morono Y."/>
            <person name="Uchiyama I."/>
            <person name="Ito T."/>
            <person name="Fujiyama A."/>
            <person name="Inagaki F."/>
            <person name="Takami H."/>
        </authorList>
    </citation>
    <scope>NUCLEOTIDE SEQUENCE</scope>
    <source>
        <strain evidence="1">Expedition CK06-06</strain>
    </source>
</reference>